<evidence type="ECO:0000313" key="3">
    <source>
        <dbReference type="Proteomes" id="UP001620626"/>
    </source>
</evidence>
<feature type="compositionally biased region" description="Basic and acidic residues" evidence="1">
    <location>
        <begin position="86"/>
        <end position="96"/>
    </location>
</feature>
<dbReference type="Proteomes" id="UP001620626">
    <property type="component" value="Unassembled WGS sequence"/>
</dbReference>
<comment type="caution">
    <text evidence="2">The sequence shown here is derived from an EMBL/GenBank/DDBJ whole genome shotgun (WGS) entry which is preliminary data.</text>
</comment>
<evidence type="ECO:0000313" key="2">
    <source>
        <dbReference type="EMBL" id="KAL3109110.1"/>
    </source>
</evidence>
<name>A0ABD2L1L5_9BILA</name>
<proteinExistence type="predicted"/>
<accession>A0ABD2L1L5</accession>
<organism evidence="2 3">
    <name type="scientific">Heterodera trifolii</name>
    <dbReference type="NCBI Taxonomy" id="157864"/>
    <lineage>
        <taxon>Eukaryota</taxon>
        <taxon>Metazoa</taxon>
        <taxon>Ecdysozoa</taxon>
        <taxon>Nematoda</taxon>
        <taxon>Chromadorea</taxon>
        <taxon>Rhabditida</taxon>
        <taxon>Tylenchina</taxon>
        <taxon>Tylenchomorpha</taxon>
        <taxon>Tylenchoidea</taxon>
        <taxon>Heteroderidae</taxon>
        <taxon>Heteroderinae</taxon>
        <taxon>Heterodera</taxon>
    </lineage>
</organism>
<dbReference type="EMBL" id="JBICBT010000578">
    <property type="protein sequence ID" value="KAL3109110.1"/>
    <property type="molecule type" value="Genomic_DNA"/>
</dbReference>
<evidence type="ECO:0000256" key="1">
    <source>
        <dbReference type="SAM" id="MobiDB-lite"/>
    </source>
</evidence>
<feature type="region of interest" description="Disordered" evidence="1">
    <location>
        <begin position="86"/>
        <end position="147"/>
    </location>
</feature>
<feature type="compositionally biased region" description="Basic residues" evidence="1">
    <location>
        <begin position="136"/>
        <end position="147"/>
    </location>
</feature>
<protein>
    <submittedName>
        <fullName evidence="2">Uncharacterized protein</fullName>
    </submittedName>
</protein>
<keyword evidence="3" id="KW-1185">Reference proteome</keyword>
<dbReference type="AlphaFoldDB" id="A0ABD2L1L5"/>
<reference evidence="2 3" key="1">
    <citation type="submission" date="2024-10" db="EMBL/GenBank/DDBJ databases">
        <authorList>
            <person name="Kim D."/>
        </authorList>
    </citation>
    <scope>NUCLEOTIDE SEQUENCE [LARGE SCALE GENOMIC DNA]</scope>
    <source>
        <strain evidence="2">BH-2024</strain>
    </source>
</reference>
<sequence length="147" mass="16487">MNSFKNHCVTRRRPIFKGFQNIASPISPAASLPISRGGGGEGGDKVRAALVVLVFSSSFAVFAPNRKFSTLILCCFLVNKSATEVRKQRKHLEEAQQKQQPQQQRQREHRGSNGGELSDEMGAGKAPQNEGEIVWRRKRKRRGGRKW</sequence>
<gene>
    <name evidence="2" type="ORF">niasHT_012672</name>
</gene>